<keyword evidence="2" id="KW-0813">Transport</keyword>
<evidence type="ECO:0000256" key="1">
    <source>
        <dbReference type="ARBA" id="ARBA00004496"/>
    </source>
</evidence>
<keyword evidence="6" id="KW-0598">Phosphotransferase system</keyword>
<dbReference type="InterPro" id="IPR004720">
    <property type="entry name" value="PTS_IIB_sorbose-sp"/>
</dbReference>
<feature type="domain" description="PTS EIIB type-4" evidence="8">
    <location>
        <begin position="1"/>
        <end position="157"/>
    </location>
</feature>
<protein>
    <submittedName>
        <fullName evidence="9">PTS sugar transporter subunit IIB</fullName>
    </submittedName>
</protein>
<comment type="subcellular location">
    <subcellularLocation>
        <location evidence="1">Cytoplasm</location>
    </subcellularLocation>
</comment>
<dbReference type="PROSITE" id="PS51101">
    <property type="entry name" value="PTS_EIIB_TYPE_4"/>
    <property type="match status" value="1"/>
</dbReference>
<dbReference type="Pfam" id="PF03830">
    <property type="entry name" value="PTSIIB_sorb"/>
    <property type="match status" value="1"/>
</dbReference>
<keyword evidence="4 9" id="KW-0762">Sugar transport</keyword>
<evidence type="ECO:0000256" key="5">
    <source>
        <dbReference type="ARBA" id="ARBA00022679"/>
    </source>
</evidence>
<evidence type="ECO:0000313" key="10">
    <source>
        <dbReference type="Proteomes" id="UP000700908"/>
    </source>
</evidence>
<gene>
    <name evidence="9" type="ORF">K6V98_07095</name>
</gene>
<evidence type="ECO:0000256" key="6">
    <source>
        <dbReference type="ARBA" id="ARBA00022683"/>
    </source>
</evidence>
<proteinExistence type="predicted"/>
<comment type="caution">
    <text evidence="9">The sequence shown here is derived from an EMBL/GenBank/DDBJ whole genome shotgun (WGS) entry which is preliminary data.</text>
</comment>
<dbReference type="RefSeq" id="WP_222199836.1">
    <property type="nucleotide sequence ID" value="NZ_JAIMFO010000008.1"/>
</dbReference>
<keyword evidence="7" id="KW-0418">Kinase</keyword>
<keyword evidence="3" id="KW-0963">Cytoplasm</keyword>
<sequence length="157" mass="17392">MIKLMRIDYRLIHGQVAMAWTSAIGANCLLVANDAVSKDSMRITTLKLARPAGCKLVIKSVEDSITALNSGVTDPYNLFIIVESVEDAYRLAKGYRNIRSINFGGAKPQKDCTRKLSVTTPVSERDMQLLKELVNEGIEIEIRQVPGDEKINVSKLL</sequence>
<dbReference type="EMBL" id="JAIMFO010000008">
    <property type="protein sequence ID" value="MBY4798109.1"/>
    <property type="molecule type" value="Genomic_DNA"/>
</dbReference>
<evidence type="ECO:0000313" key="9">
    <source>
        <dbReference type="EMBL" id="MBY4798109.1"/>
    </source>
</evidence>
<name>A0ABS7ML65_9ACTN</name>
<dbReference type="SUPFAM" id="SSF52728">
    <property type="entry name" value="PTS IIb component"/>
    <property type="match status" value="1"/>
</dbReference>
<evidence type="ECO:0000259" key="8">
    <source>
        <dbReference type="PROSITE" id="PS51101"/>
    </source>
</evidence>
<accession>A0ABS7ML65</accession>
<evidence type="ECO:0000256" key="7">
    <source>
        <dbReference type="ARBA" id="ARBA00022777"/>
    </source>
</evidence>
<dbReference type="Gene3D" id="3.40.35.10">
    <property type="entry name" value="Phosphotransferase system, sorbose subfamily IIB component"/>
    <property type="match status" value="1"/>
</dbReference>
<dbReference type="InterPro" id="IPR036667">
    <property type="entry name" value="PTS_IIB_sorbose-sp_sf"/>
</dbReference>
<reference evidence="9 10" key="1">
    <citation type="submission" date="2021-08" db="EMBL/GenBank/DDBJ databases">
        <title>Collinsella faecalis sp. nov. isolated from swine faeces.</title>
        <authorList>
            <person name="Oh B.S."/>
            <person name="Lee J.H."/>
        </authorList>
    </citation>
    <scope>NUCLEOTIDE SEQUENCE [LARGE SCALE GENOMIC DNA]</scope>
    <source>
        <strain evidence="9 10">AGMB00827</strain>
    </source>
</reference>
<keyword evidence="10" id="KW-1185">Reference proteome</keyword>
<evidence type="ECO:0000256" key="2">
    <source>
        <dbReference type="ARBA" id="ARBA00022448"/>
    </source>
</evidence>
<evidence type="ECO:0000256" key="3">
    <source>
        <dbReference type="ARBA" id="ARBA00022490"/>
    </source>
</evidence>
<keyword evidence="5" id="KW-0808">Transferase</keyword>
<organism evidence="9 10">
    <name type="scientific">Collinsella ureilytica</name>
    <dbReference type="NCBI Taxonomy" id="2869515"/>
    <lineage>
        <taxon>Bacteria</taxon>
        <taxon>Bacillati</taxon>
        <taxon>Actinomycetota</taxon>
        <taxon>Coriobacteriia</taxon>
        <taxon>Coriobacteriales</taxon>
        <taxon>Coriobacteriaceae</taxon>
        <taxon>Collinsella</taxon>
    </lineage>
</organism>
<dbReference type="Proteomes" id="UP000700908">
    <property type="component" value="Unassembled WGS sequence"/>
</dbReference>
<evidence type="ECO:0000256" key="4">
    <source>
        <dbReference type="ARBA" id="ARBA00022597"/>
    </source>
</evidence>